<name>A0AA37Q982_9BACT</name>
<organism evidence="1 2">
    <name type="scientific">Roseisolibacter agri</name>
    <dbReference type="NCBI Taxonomy" id="2014610"/>
    <lineage>
        <taxon>Bacteria</taxon>
        <taxon>Pseudomonadati</taxon>
        <taxon>Gemmatimonadota</taxon>
        <taxon>Gemmatimonadia</taxon>
        <taxon>Gemmatimonadales</taxon>
        <taxon>Gemmatimonadaceae</taxon>
        <taxon>Roseisolibacter</taxon>
    </lineage>
</organism>
<reference evidence="1" key="1">
    <citation type="submission" date="2022-08" db="EMBL/GenBank/DDBJ databases">
        <title>Draft genome sequencing of Roseisolibacter agri AW1220.</title>
        <authorList>
            <person name="Tobiishi Y."/>
            <person name="Tonouchi A."/>
        </authorList>
    </citation>
    <scope>NUCLEOTIDE SEQUENCE</scope>
    <source>
        <strain evidence="1">AW1220</strain>
    </source>
</reference>
<sequence length="174" mass="18884">MKPQEMVTLGIAVAGFLLSVRNAWRDHRRDKVRLRVIPKVSFPIGSMPHTQPCFAFEIINDGVFPVTVDDVGFLFTDSKRRGALSTPVVLDGGAWPRRLEPHASVTVYSAGADALGFDFRRVKCAYVAAASGRVFTGHSKALKVVVAQGAIPAPRFKPSRGGMPGMLTVSDFDE</sequence>
<protein>
    <submittedName>
        <fullName evidence="1">Uncharacterized protein</fullName>
    </submittedName>
</protein>
<dbReference type="AlphaFoldDB" id="A0AA37Q982"/>
<dbReference type="Proteomes" id="UP001161325">
    <property type="component" value="Unassembled WGS sequence"/>
</dbReference>
<comment type="caution">
    <text evidence="1">The sequence shown here is derived from an EMBL/GenBank/DDBJ whole genome shotgun (WGS) entry which is preliminary data.</text>
</comment>
<dbReference type="EMBL" id="BRXS01000002">
    <property type="protein sequence ID" value="GLC24621.1"/>
    <property type="molecule type" value="Genomic_DNA"/>
</dbReference>
<evidence type="ECO:0000313" key="2">
    <source>
        <dbReference type="Proteomes" id="UP001161325"/>
    </source>
</evidence>
<keyword evidence="2" id="KW-1185">Reference proteome</keyword>
<gene>
    <name evidence="1" type="ORF">rosag_11340</name>
</gene>
<proteinExistence type="predicted"/>
<evidence type="ECO:0000313" key="1">
    <source>
        <dbReference type="EMBL" id="GLC24621.1"/>
    </source>
</evidence>
<dbReference type="RefSeq" id="WP_284349068.1">
    <property type="nucleotide sequence ID" value="NZ_BRXS01000002.1"/>
</dbReference>
<accession>A0AA37Q982</accession>